<dbReference type="InterPro" id="IPR036390">
    <property type="entry name" value="WH_DNA-bd_sf"/>
</dbReference>
<evidence type="ECO:0000256" key="1">
    <source>
        <dbReference type="ARBA" id="ARBA00009437"/>
    </source>
</evidence>
<evidence type="ECO:0000313" key="7">
    <source>
        <dbReference type="Proteomes" id="UP001185254"/>
    </source>
</evidence>
<dbReference type="Proteomes" id="UP001185254">
    <property type="component" value="Unassembled WGS sequence"/>
</dbReference>
<keyword evidence="7" id="KW-1185">Reference proteome</keyword>
<dbReference type="EMBL" id="JAVDQN010000001">
    <property type="protein sequence ID" value="MDR6373985.1"/>
    <property type="molecule type" value="Genomic_DNA"/>
</dbReference>
<dbReference type="SUPFAM" id="SSF46785">
    <property type="entry name" value="Winged helix' DNA-binding domain"/>
    <property type="match status" value="1"/>
</dbReference>
<feature type="domain" description="HTH lysR-type" evidence="5">
    <location>
        <begin position="1"/>
        <end position="59"/>
    </location>
</feature>
<dbReference type="InterPro" id="IPR058163">
    <property type="entry name" value="LysR-type_TF_proteobact-type"/>
</dbReference>
<dbReference type="PANTHER" id="PTHR30537">
    <property type="entry name" value="HTH-TYPE TRANSCRIPTIONAL REGULATOR"/>
    <property type="match status" value="1"/>
</dbReference>
<dbReference type="RefSeq" id="WP_310065361.1">
    <property type="nucleotide sequence ID" value="NZ_JAVDQN010000001.1"/>
</dbReference>
<protein>
    <submittedName>
        <fullName evidence="6">DNA-binding transcriptional LysR family regulator</fullName>
    </submittedName>
</protein>
<dbReference type="GO" id="GO:0003677">
    <property type="term" value="F:DNA binding"/>
    <property type="evidence" value="ECO:0007669"/>
    <property type="project" value="UniProtKB-KW"/>
</dbReference>
<evidence type="ECO:0000256" key="4">
    <source>
        <dbReference type="ARBA" id="ARBA00023163"/>
    </source>
</evidence>
<dbReference type="CDD" id="cd08422">
    <property type="entry name" value="PBP2_CrgA_like"/>
    <property type="match status" value="1"/>
</dbReference>
<organism evidence="6 7">
    <name type="scientific">Paraburkholderia caledonica</name>
    <dbReference type="NCBI Taxonomy" id="134536"/>
    <lineage>
        <taxon>Bacteria</taxon>
        <taxon>Pseudomonadati</taxon>
        <taxon>Pseudomonadota</taxon>
        <taxon>Betaproteobacteria</taxon>
        <taxon>Burkholderiales</taxon>
        <taxon>Burkholderiaceae</taxon>
        <taxon>Paraburkholderia</taxon>
    </lineage>
</organism>
<dbReference type="PRINTS" id="PR00039">
    <property type="entry name" value="HTHLYSR"/>
</dbReference>
<evidence type="ECO:0000256" key="3">
    <source>
        <dbReference type="ARBA" id="ARBA00023125"/>
    </source>
</evidence>
<name>A0ABU1KSQ0_9BURK</name>
<gene>
    <name evidence="6" type="ORF">J2776_000661</name>
</gene>
<keyword evidence="4" id="KW-0804">Transcription</keyword>
<sequence length="307" mass="33388">MEALNSIESFVLSAESGSFSAAARRLGLTPAAVSKNVARLEASLGLRLFQRTTRNLTLTAAGERFLRDVADPFSAVRDAIANAATHEGKPSGALKVSMALAFGREYLLPLLGEFLQRYPAIIPDWHFDNRPVDLVAGGFDAAIGGGIELTPGVVARELARTHVIVAASPSYMATRAMPRHPGDLADFDGIVRRSATSGRLRSWTLRNQVGEQAEAECRPKMIFDDPEAMAHAAMLGHGVAFLPMPHAARWLASGALVRLLPGWYADHGPISIYYSNKKLLPEKTRVFIDFVVAAFREHRLASKFDAR</sequence>
<proteinExistence type="inferred from homology"/>
<evidence type="ECO:0000313" key="6">
    <source>
        <dbReference type="EMBL" id="MDR6373985.1"/>
    </source>
</evidence>
<dbReference type="InterPro" id="IPR005119">
    <property type="entry name" value="LysR_subst-bd"/>
</dbReference>
<comment type="caution">
    <text evidence="6">The sequence shown here is derived from an EMBL/GenBank/DDBJ whole genome shotgun (WGS) entry which is preliminary data.</text>
</comment>
<dbReference type="PROSITE" id="PS50931">
    <property type="entry name" value="HTH_LYSR"/>
    <property type="match status" value="1"/>
</dbReference>
<keyword evidence="2" id="KW-0805">Transcription regulation</keyword>
<comment type="similarity">
    <text evidence="1">Belongs to the LysR transcriptional regulatory family.</text>
</comment>
<dbReference type="Gene3D" id="1.10.10.10">
    <property type="entry name" value="Winged helix-like DNA-binding domain superfamily/Winged helix DNA-binding domain"/>
    <property type="match status" value="1"/>
</dbReference>
<dbReference type="PANTHER" id="PTHR30537:SF72">
    <property type="entry name" value="LYSR FAMILY TRANSCRIPTIONAL REGULATOR"/>
    <property type="match status" value="1"/>
</dbReference>
<dbReference type="Gene3D" id="3.40.190.290">
    <property type="match status" value="1"/>
</dbReference>
<accession>A0ABU1KSQ0</accession>
<reference evidence="6 7" key="1">
    <citation type="submission" date="2023-07" db="EMBL/GenBank/DDBJ databases">
        <title>Sorghum-associated microbial communities from plants grown in Nebraska, USA.</title>
        <authorList>
            <person name="Schachtman D."/>
        </authorList>
    </citation>
    <scope>NUCLEOTIDE SEQUENCE [LARGE SCALE GENOMIC DNA]</scope>
    <source>
        <strain evidence="6 7">DS1039</strain>
    </source>
</reference>
<dbReference type="InterPro" id="IPR036388">
    <property type="entry name" value="WH-like_DNA-bd_sf"/>
</dbReference>
<evidence type="ECO:0000259" key="5">
    <source>
        <dbReference type="PROSITE" id="PS50931"/>
    </source>
</evidence>
<keyword evidence="3 6" id="KW-0238">DNA-binding</keyword>
<dbReference type="SUPFAM" id="SSF53850">
    <property type="entry name" value="Periplasmic binding protein-like II"/>
    <property type="match status" value="1"/>
</dbReference>
<dbReference type="Pfam" id="PF03466">
    <property type="entry name" value="LysR_substrate"/>
    <property type="match status" value="1"/>
</dbReference>
<dbReference type="InterPro" id="IPR000847">
    <property type="entry name" value="LysR_HTH_N"/>
</dbReference>
<dbReference type="Pfam" id="PF00126">
    <property type="entry name" value="HTH_1"/>
    <property type="match status" value="1"/>
</dbReference>
<evidence type="ECO:0000256" key="2">
    <source>
        <dbReference type="ARBA" id="ARBA00023015"/>
    </source>
</evidence>